<proteinExistence type="predicted"/>
<evidence type="ECO:0000256" key="1">
    <source>
        <dbReference type="ARBA" id="ARBA00022679"/>
    </source>
</evidence>
<dbReference type="STRING" id="1797716.A3D07_04400"/>
<dbReference type="PANTHER" id="PTHR46401">
    <property type="entry name" value="GLYCOSYLTRANSFERASE WBBK-RELATED"/>
    <property type="match status" value="1"/>
</dbReference>
<dbReference type="CDD" id="cd03809">
    <property type="entry name" value="GT4_MtfB-like"/>
    <property type="match status" value="1"/>
</dbReference>
<dbReference type="AlphaFoldDB" id="A0A1F5GDM5"/>
<dbReference type="EMBL" id="MFBF01000058">
    <property type="protein sequence ID" value="OGD89937.1"/>
    <property type="molecule type" value="Genomic_DNA"/>
</dbReference>
<dbReference type="FunFam" id="3.40.50.2000:FF:000119">
    <property type="entry name" value="Glycosyl transferase group 1"/>
    <property type="match status" value="1"/>
</dbReference>
<accession>A0A1F5GDM5</accession>
<feature type="domain" description="Glycosyl transferase family 1" evidence="2">
    <location>
        <begin position="83"/>
        <end position="227"/>
    </location>
</feature>
<dbReference type="Proteomes" id="UP000177124">
    <property type="component" value="Unassembled WGS sequence"/>
</dbReference>
<dbReference type="Gene3D" id="3.40.50.2000">
    <property type="entry name" value="Glycogen Phosphorylase B"/>
    <property type="match status" value="1"/>
</dbReference>
<reference evidence="3 4" key="1">
    <citation type="journal article" date="2016" name="Nat. Commun.">
        <title>Thousands of microbial genomes shed light on interconnected biogeochemical processes in an aquifer system.</title>
        <authorList>
            <person name="Anantharaman K."/>
            <person name="Brown C.T."/>
            <person name="Hug L.A."/>
            <person name="Sharon I."/>
            <person name="Castelle C.J."/>
            <person name="Probst A.J."/>
            <person name="Thomas B.C."/>
            <person name="Singh A."/>
            <person name="Wilkins M.J."/>
            <person name="Karaoz U."/>
            <person name="Brodie E.L."/>
            <person name="Williams K.H."/>
            <person name="Hubbard S.S."/>
            <person name="Banfield J.F."/>
        </authorList>
    </citation>
    <scope>NUCLEOTIDE SEQUENCE [LARGE SCALE GENOMIC DNA]</scope>
</reference>
<name>A0A1F5GDM5_9BACT</name>
<dbReference type="GO" id="GO:0009103">
    <property type="term" value="P:lipopolysaccharide biosynthetic process"/>
    <property type="evidence" value="ECO:0007669"/>
    <property type="project" value="TreeGrafter"/>
</dbReference>
<comment type="caution">
    <text evidence="3">The sequence shown here is derived from an EMBL/GenBank/DDBJ whole genome shotgun (WGS) entry which is preliminary data.</text>
</comment>
<dbReference type="GO" id="GO:0016757">
    <property type="term" value="F:glycosyltransferase activity"/>
    <property type="evidence" value="ECO:0007669"/>
    <property type="project" value="InterPro"/>
</dbReference>
<protein>
    <recommendedName>
        <fullName evidence="2">Glycosyl transferase family 1 domain-containing protein</fullName>
    </recommendedName>
</protein>
<organism evidence="3 4">
    <name type="scientific">Candidatus Curtissbacteria bacterium RIFCSPHIGHO2_02_FULL_42_15</name>
    <dbReference type="NCBI Taxonomy" id="1797716"/>
    <lineage>
        <taxon>Bacteria</taxon>
        <taxon>Candidatus Curtissiibacteriota</taxon>
    </lineage>
</organism>
<dbReference type="SUPFAM" id="SSF53756">
    <property type="entry name" value="UDP-Glycosyltransferase/glycogen phosphorylase"/>
    <property type="match status" value="1"/>
</dbReference>
<evidence type="ECO:0000259" key="2">
    <source>
        <dbReference type="Pfam" id="PF00534"/>
    </source>
</evidence>
<keyword evidence="1" id="KW-0808">Transferase</keyword>
<evidence type="ECO:0000313" key="4">
    <source>
        <dbReference type="Proteomes" id="UP000177124"/>
    </source>
</evidence>
<dbReference type="InterPro" id="IPR001296">
    <property type="entry name" value="Glyco_trans_1"/>
</dbReference>
<dbReference type="PANTHER" id="PTHR46401:SF2">
    <property type="entry name" value="GLYCOSYLTRANSFERASE WBBK-RELATED"/>
    <property type="match status" value="1"/>
</dbReference>
<gene>
    <name evidence="3" type="ORF">A3D07_04400</name>
</gene>
<evidence type="ECO:0000313" key="3">
    <source>
        <dbReference type="EMBL" id="OGD89937.1"/>
    </source>
</evidence>
<sequence>MTVYLFPSSFDPKIITTQKLRLEKVKKEVDLVIADSQTTKEDAVKFLEIPEEKVRIVYLGVSEEFRPADDERISAVLQKYKIKKPYLLSVSTQEPRKNIQKLIDVYEKIKQEYPDFSLVLVGKQGWGEGFRSTEGVIWTGYIPKEDLVAVYSGSRVFVYPSLYEGFGLPILEAMACGVPVVTSNNSSMVEIAKDVAILVDPRSETQLEKAIKMVMNLNLDDYQKMVRASLNCARRFTWAKTAKQTLKIYREAYSLAGEGNDNK</sequence>
<dbReference type="Pfam" id="PF00534">
    <property type="entry name" value="Glycos_transf_1"/>
    <property type="match status" value="1"/>
</dbReference>